<dbReference type="EC" id="3.6.1.41" evidence="3"/>
<dbReference type="InterPro" id="IPR004843">
    <property type="entry name" value="Calcineurin-like_PHP"/>
</dbReference>
<evidence type="ECO:0000256" key="7">
    <source>
        <dbReference type="ARBA" id="ARBA00033210"/>
    </source>
</evidence>
<dbReference type="AlphaFoldDB" id="A0A395JT82"/>
<dbReference type="Pfam" id="PF00149">
    <property type="entry name" value="Metallophos"/>
    <property type="match status" value="1"/>
</dbReference>
<comment type="caution">
    <text evidence="10">The sequence shown here is derived from an EMBL/GenBank/DDBJ whole genome shotgun (WGS) entry which is preliminary data.</text>
</comment>
<dbReference type="Proteomes" id="UP000253083">
    <property type="component" value="Unassembled WGS sequence"/>
</dbReference>
<dbReference type="OrthoDB" id="9807890at2"/>
<evidence type="ECO:0000313" key="10">
    <source>
        <dbReference type="EMBL" id="RBP53755.1"/>
    </source>
</evidence>
<dbReference type="PIRSF" id="PIRSF000903">
    <property type="entry name" value="B5n-ttraPtase_sm"/>
    <property type="match status" value="1"/>
</dbReference>
<dbReference type="GO" id="GO:0005737">
    <property type="term" value="C:cytoplasm"/>
    <property type="evidence" value="ECO:0007669"/>
    <property type="project" value="TreeGrafter"/>
</dbReference>
<dbReference type="CDD" id="cd07422">
    <property type="entry name" value="MPP_ApaH"/>
    <property type="match status" value="1"/>
</dbReference>
<reference evidence="10 11" key="1">
    <citation type="submission" date="2018-06" db="EMBL/GenBank/DDBJ databases">
        <title>Genomic Encyclopedia of Type Strains, Phase IV (KMG-IV): sequencing the most valuable type-strain genomes for metagenomic binning, comparative biology and taxonomic classification.</title>
        <authorList>
            <person name="Goeker M."/>
        </authorList>
    </citation>
    <scope>NUCLEOTIDE SEQUENCE [LARGE SCALE GENOMIC DNA]</scope>
    <source>
        <strain evidence="10 11">DSM 24032</strain>
    </source>
</reference>
<keyword evidence="4" id="KW-0378">Hydrolase</keyword>
<dbReference type="InParanoid" id="A0A395JT82"/>
<dbReference type="EMBL" id="QNRT01000001">
    <property type="protein sequence ID" value="RBP53755.1"/>
    <property type="molecule type" value="Genomic_DNA"/>
</dbReference>
<dbReference type="InterPro" id="IPR050126">
    <property type="entry name" value="Ap4A_hydrolase"/>
</dbReference>
<protein>
    <recommendedName>
        <fullName evidence="3">bis(5'-nucleosyl)-tetraphosphatase (symmetrical)</fullName>
        <ecNumber evidence="3">3.6.1.41</ecNumber>
    </recommendedName>
    <alternativeName>
        <fullName evidence="6">Ap4A hydrolase</fullName>
    </alternativeName>
    <alternativeName>
        <fullName evidence="5">Diadenosine 5',5'''-P1,P4-tetraphosphate pyrophosphohydrolase</fullName>
    </alternativeName>
    <alternativeName>
        <fullName evidence="7">Diadenosine tetraphosphatase</fullName>
    </alternativeName>
</protein>
<dbReference type="FunCoup" id="A0A395JT82">
    <property type="interactions" value="199"/>
</dbReference>
<comment type="catalytic activity">
    <reaction evidence="8">
        <text>P(1),P(4)-bis(5'-adenosyl) tetraphosphate + H2O = 2 ADP + 2 H(+)</text>
        <dbReference type="Rhea" id="RHEA:24252"/>
        <dbReference type="ChEBI" id="CHEBI:15377"/>
        <dbReference type="ChEBI" id="CHEBI:15378"/>
        <dbReference type="ChEBI" id="CHEBI:58141"/>
        <dbReference type="ChEBI" id="CHEBI:456216"/>
        <dbReference type="EC" id="3.6.1.41"/>
    </reaction>
</comment>
<dbReference type="NCBIfam" id="NF001204">
    <property type="entry name" value="PRK00166.1"/>
    <property type="match status" value="1"/>
</dbReference>
<gene>
    <name evidence="10" type="ORF">DFR28_1011144</name>
</gene>
<sequence>MAYYAVGDIQGCYDPLARLLEQVNFDPSIDTLWCVGDMVNRGPKSLKTIRLLKSLEKQCVTVLGNHDIHLLAMLYGVREPRPGDTLKKILNAPDASEIADWLRNRPLLAVDPKRKLVMSHAGIYPWWTLEQAQERALDVEKVFQKEYKCIKLLHQIYSNTPSRWSDDLGKVQRRRFTINSFTRMRFCSPKGHLNLVESGFSGKRRKNRLPWFEYDNPSLIDYRVIFGHWSALGLLNTGDFLGLDTGCVWGKDLTMAKIPKTKNQSVTIYQQPNQLGTTA</sequence>
<evidence type="ECO:0000256" key="1">
    <source>
        <dbReference type="ARBA" id="ARBA00003413"/>
    </source>
</evidence>
<evidence type="ECO:0000256" key="2">
    <source>
        <dbReference type="ARBA" id="ARBA00005419"/>
    </source>
</evidence>
<dbReference type="SUPFAM" id="SSF56300">
    <property type="entry name" value="Metallo-dependent phosphatases"/>
    <property type="match status" value="1"/>
</dbReference>
<dbReference type="GO" id="GO:0016791">
    <property type="term" value="F:phosphatase activity"/>
    <property type="evidence" value="ECO:0007669"/>
    <property type="project" value="TreeGrafter"/>
</dbReference>
<keyword evidence="11" id="KW-1185">Reference proteome</keyword>
<dbReference type="PANTHER" id="PTHR42850">
    <property type="entry name" value="METALLOPHOSPHOESTERASE"/>
    <property type="match status" value="1"/>
</dbReference>
<evidence type="ECO:0000313" key="11">
    <source>
        <dbReference type="Proteomes" id="UP000253083"/>
    </source>
</evidence>
<organism evidence="10 11">
    <name type="scientific">Arenicella xantha</name>
    <dbReference type="NCBI Taxonomy" id="644221"/>
    <lineage>
        <taxon>Bacteria</taxon>
        <taxon>Pseudomonadati</taxon>
        <taxon>Pseudomonadota</taxon>
        <taxon>Gammaproteobacteria</taxon>
        <taxon>Arenicellales</taxon>
        <taxon>Arenicellaceae</taxon>
        <taxon>Arenicella</taxon>
    </lineage>
</organism>
<evidence type="ECO:0000256" key="4">
    <source>
        <dbReference type="ARBA" id="ARBA00022801"/>
    </source>
</evidence>
<dbReference type="GO" id="GO:0008803">
    <property type="term" value="F:bis(5'-nucleosyl)-tetraphosphatase (symmetrical) activity"/>
    <property type="evidence" value="ECO:0007669"/>
    <property type="project" value="UniProtKB-EC"/>
</dbReference>
<dbReference type="InterPro" id="IPR029052">
    <property type="entry name" value="Metallo-depent_PP-like"/>
</dbReference>
<comment type="function">
    <text evidence="1">Hydrolyzes diadenosine 5',5'''-P1,P4-tetraphosphate to yield ADP.</text>
</comment>
<evidence type="ECO:0000256" key="5">
    <source>
        <dbReference type="ARBA" id="ARBA00031248"/>
    </source>
</evidence>
<dbReference type="InterPro" id="IPR006186">
    <property type="entry name" value="Ser/Thr-sp_prot-phosphatase"/>
</dbReference>
<evidence type="ECO:0000256" key="6">
    <source>
        <dbReference type="ARBA" id="ARBA00032248"/>
    </source>
</evidence>
<dbReference type="NCBIfam" id="TIGR00668">
    <property type="entry name" value="apaH"/>
    <property type="match status" value="1"/>
</dbReference>
<proteinExistence type="inferred from homology"/>
<feature type="domain" description="Calcineurin-like phosphoesterase" evidence="9">
    <location>
        <begin position="4"/>
        <end position="150"/>
    </location>
</feature>
<comment type="similarity">
    <text evidence="2">Belongs to the Ap4A hydrolase family.</text>
</comment>
<dbReference type="InterPro" id="IPR004617">
    <property type="entry name" value="ApaH"/>
</dbReference>
<dbReference type="Gene3D" id="3.60.21.10">
    <property type="match status" value="1"/>
</dbReference>
<evidence type="ECO:0000259" key="9">
    <source>
        <dbReference type="Pfam" id="PF00149"/>
    </source>
</evidence>
<dbReference type="PANTHER" id="PTHR42850:SF11">
    <property type="entry name" value="BIS(5'-NUCLEOSYL)-TETRAPHOSPHATASE [SYMMETRICAL]"/>
    <property type="match status" value="1"/>
</dbReference>
<accession>A0A395JT82</accession>
<evidence type="ECO:0000256" key="3">
    <source>
        <dbReference type="ARBA" id="ARBA00012506"/>
    </source>
</evidence>
<dbReference type="PRINTS" id="PR00114">
    <property type="entry name" value="STPHPHTASE"/>
</dbReference>
<name>A0A395JT82_9GAMM</name>
<evidence type="ECO:0000256" key="8">
    <source>
        <dbReference type="ARBA" id="ARBA00049417"/>
    </source>
</evidence>
<dbReference type="GO" id="GO:0110154">
    <property type="term" value="P:RNA decapping"/>
    <property type="evidence" value="ECO:0007669"/>
    <property type="project" value="TreeGrafter"/>
</dbReference>
<dbReference type="RefSeq" id="WP_113953293.1">
    <property type="nucleotide sequence ID" value="NZ_QNRT01000001.1"/>
</dbReference>